<organism evidence="1 2">
    <name type="scientific">Phytophthora lilii</name>
    <dbReference type="NCBI Taxonomy" id="2077276"/>
    <lineage>
        <taxon>Eukaryota</taxon>
        <taxon>Sar</taxon>
        <taxon>Stramenopiles</taxon>
        <taxon>Oomycota</taxon>
        <taxon>Peronosporomycetes</taxon>
        <taxon>Peronosporales</taxon>
        <taxon>Peronosporaceae</taxon>
        <taxon>Phytophthora</taxon>
    </lineage>
</organism>
<keyword evidence="2" id="KW-1185">Reference proteome</keyword>
<evidence type="ECO:0000313" key="2">
    <source>
        <dbReference type="Proteomes" id="UP001165083"/>
    </source>
</evidence>
<dbReference type="EMBL" id="BSXW01002097">
    <property type="protein sequence ID" value="GMF40798.1"/>
    <property type="molecule type" value="Genomic_DNA"/>
</dbReference>
<protein>
    <submittedName>
        <fullName evidence="1">Unnamed protein product</fullName>
    </submittedName>
</protein>
<dbReference type="AlphaFoldDB" id="A0A9W6XLD0"/>
<gene>
    <name evidence="1" type="ORF">Plil01_001657700</name>
</gene>
<name>A0A9W6XLD0_9STRA</name>
<sequence>MHFSVARSTIPRGERLLDVTIRTMQICQSTVPTHTHFAFRLLLSTPLWLTTTQIQLSYGAPNYSPRLTTPVAKVQLSVIVATAAVAVLGLTNTAYAFNDHAFEQTGALIARRQRFLRAVDTSSVDDDSSLPKGSLGEVVVIGRGGVLVDVEVAECRLV</sequence>
<reference evidence="1" key="1">
    <citation type="submission" date="2023-04" db="EMBL/GenBank/DDBJ databases">
        <title>Phytophthora lilii NBRC 32176.</title>
        <authorList>
            <person name="Ichikawa N."/>
            <person name="Sato H."/>
            <person name="Tonouchi N."/>
        </authorList>
    </citation>
    <scope>NUCLEOTIDE SEQUENCE</scope>
    <source>
        <strain evidence="1">NBRC 32176</strain>
    </source>
</reference>
<accession>A0A9W6XLD0</accession>
<evidence type="ECO:0000313" key="1">
    <source>
        <dbReference type="EMBL" id="GMF40798.1"/>
    </source>
</evidence>
<dbReference type="Proteomes" id="UP001165083">
    <property type="component" value="Unassembled WGS sequence"/>
</dbReference>
<comment type="caution">
    <text evidence="1">The sequence shown here is derived from an EMBL/GenBank/DDBJ whole genome shotgun (WGS) entry which is preliminary data.</text>
</comment>
<proteinExistence type="predicted"/>